<dbReference type="Pfam" id="PF00534">
    <property type="entry name" value="Glycos_transf_1"/>
    <property type="match status" value="1"/>
</dbReference>
<dbReference type="PANTHER" id="PTHR46401">
    <property type="entry name" value="GLYCOSYLTRANSFERASE WBBK-RELATED"/>
    <property type="match status" value="1"/>
</dbReference>
<dbReference type="GO" id="GO:0016757">
    <property type="term" value="F:glycosyltransferase activity"/>
    <property type="evidence" value="ECO:0007669"/>
    <property type="project" value="InterPro"/>
</dbReference>
<evidence type="ECO:0000259" key="2">
    <source>
        <dbReference type="Pfam" id="PF00534"/>
    </source>
</evidence>
<proteinExistence type="predicted"/>
<dbReference type="InterPro" id="IPR028098">
    <property type="entry name" value="Glyco_trans_4-like_N"/>
</dbReference>
<sequence length="376" mass="42801">MAKILINGLLLREQHSGVQYSIENLIEGLLQEPVKNHDLALLVSPFYKPPFNEDNRLTIKRLDMTYDSRIHRVLFEHLLLGRYLKKQGVDIYHAPGYILPYFLRAKAVVTVHDLIALDFPELCQYETAAYFRLTLPASIKRADKIIAVSQTVKRDILNRFPTIAADKIRVIYPGVHGRFHPVTDAAQRADVRKTYGLPSAYFLFVGNLEPKKNLEMIVEAFKRLKTDKQIDHKLVIVGKLGWKYKGVLRAIQYSGLKDEIMLLGYVDEKHLPSIYSMASVFVFPSLYEGFGIPVVEAMRCGCPVIVSDRGALPEIAGAAAKQVDPLDAEDIAEAMYQLTSNEFLRQDMIERGLQWSQKFTWQQAAQQTLTVYNDLT</sequence>
<evidence type="ECO:0000313" key="5">
    <source>
        <dbReference type="Proteomes" id="UP000294752"/>
    </source>
</evidence>
<accession>A0A4R7D0N0</accession>
<evidence type="ECO:0000313" key="4">
    <source>
        <dbReference type="EMBL" id="TDS13867.1"/>
    </source>
</evidence>
<dbReference type="PANTHER" id="PTHR46401:SF2">
    <property type="entry name" value="GLYCOSYLTRANSFERASE WBBK-RELATED"/>
    <property type="match status" value="1"/>
</dbReference>
<dbReference type="CDD" id="cd03809">
    <property type="entry name" value="GT4_MtfB-like"/>
    <property type="match status" value="1"/>
</dbReference>
<dbReference type="OrthoDB" id="9801609at2"/>
<dbReference type="SUPFAM" id="SSF53756">
    <property type="entry name" value="UDP-Glycosyltransferase/glycogen phosphorylase"/>
    <property type="match status" value="1"/>
</dbReference>
<dbReference type="Pfam" id="PF13439">
    <property type="entry name" value="Glyco_transf_4"/>
    <property type="match status" value="1"/>
</dbReference>
<organism evidence="4 5">
    <name type="scientific">Sphingobacterium paludis</name>
    <dbReference type="NCBI Taxonomy" id="1476465"/>
    <lineage>
        <taxon>Bacteria</taxon>
        <taxon>Pseudomonadati</taxon>
        <taxon>Bacteroidota</taxon>
        <taxon>Sphingobacteriia</taxon>
        <taxon>Sphingobacteriales</taxon>
        <taxon>Sphingobacteriaceae</taxon>
        <taxon>Sphingobacterium</taxon>
    </lineage>
</organism>
<gene>
    <name evidence="4" type="ORF">B0I21_104193</name>
</gene>
<dbReference type="Proteomes" id="UP000294752">
    <property type="component" value="Unassembled WGS sequence"/>
</dbReference>
<evidence type="ECO:0000256" key="1">
    <source>
        <dbReference type="ARBA" id="ARBA00022679"/>
    </source>
</evidence>
<name>A0A4R7D0N0_9SPHI</name>
<feature type="domain" description="Glycosyl transferase family 1" evidence="2">
    <location>
        <begin position="199"/>
        <end position="354"/>
    </location>
</feature>
<keyword evidence="5" id="KW-1185">Reference proteome</keyword>
<dbReference type="AlphaFoldDB" id="A0A4R7D0N0"/>
<keyword evidence="1 4" id="KW-0808">Transferase</keyword>
<comment type="caution">
    <text evidence="4">The sequence shown here is derived from an EMBL/GenBank/DDBJ whole genome shotgun (WGS) entry which is preliminary data.</text>
</comment>
<protein>
    <submittedName>
        <fullName evidence="4">Glycosyltransferase involved in cell wall biosynthesis</fullName>
    </submittedName>
</protein>
<reference evidence="4 5" key="1">
    <citation type="submission" date="2019-03" db="EMBL/GenBank/DDBJ databases">
        <title>Genomic Encyclopedia of Type Strains, Phase III (KMG-III): the genomes of soil and plant-associated and newly described type strains.</title>
        <authorList>
            <person name="Whitman W."/>
        </authorList>
    </citation>
    <scope>NUCLEOTIDE SEQUENCE [LARGE SCALE GENOMIC DNA]</scope>
    <source>
        <strain evidence="4 5">CGMCC 1.12801</strain>
    </source>
</reference>
<dbReference type="FunFam" id="3.40.50.2000:FF:000119">
    <property type="entry name" value="Glycosyl transferase group 1"/>
    <property type="match status" value="1"/>
</dbReference>
<evidence type="ECO:0000259" key="3">
    <source>
        <dbReference type="Pfam" id="PF13439"/>
    </source>
</evidence>
<dbReference type="RefSeq" id="WP_133640171.1">
    <property type="nucleotide sequence ID" value="NZ_SNZV01000004.1"/>
</dbReference>
<dbReference type="EMBL" id="SNZV01000004">
    <property type="protein sequence ID" value="TDS13867.1"/>
    <property type="molecule type" value="Genomic_DNA"/>
</dbReference>
<feature type="domain" description="Glycosyltransferase subfamily 4-like N-terminal" evidence="3">
    <location>
        <begin position="16"/>
        <end position="175"/>
    </location>
</feature>
<dbReference type="Gene3D" id="3.40.50.2000">
    <property type="entry name" value="Glycogen Phosphorylase B"/>
    <property type="match status" value="2"/>
</dbReference>
<dbReference type="InterPro" id="IPR001296">
    <property type="entry name" value="Glyco_trans_1"/>
</dbReference>